<evidence type="ECO:0000256" key="4">
    <source>
        <dbReference type="ARBA" id="ARBA00023002"/>
    </source>
</evidence>
<dbReference type="PANTHER" id="PTHR10961">
    <property type="entry name" value="PEROXISOMAL SARCOSINE OXIDASE"/>
    <property type="match status" value="1"/>
</dbReference>
<dbReference type="InterPro" id="IPR006076">
    <property type="entry name" value="FAD-dep_OxRdtase"/>
</dbReference>
<dbReference type="KEGG" id="knv:Pan216_56960"/>
<dbReference type="Gene3D" id="3.30.9.10">
    <property type="entry name" value="D-Amino Acid Oxidase, subunit A, domain 2"/>
    <property type="match status" value="1"/>
</dbReference>
<name>A0A518BD29_9BACT</name>
<dbReference type="AlphaFoldDB" id="A0A518BD29"/>
<organism evidence="7 8">
    <name type="scientific">Kolteria novifilia</name>
    <dbReference type="NCBI Taxonomy" id="2527975"/>
    <lineage>
        <taxon>Bacteria</taxon>
        <taxon>Pseudomonadati</taxon>
        <taxon>Planctomycetota</taxon>
        <taxon>Planctomycetia</taxon>
        <taxon>Kolteriales</taxon>
        <taxon>Kolteriaceae</taxon>
        <taxon>Kolteria</taxon>
    </lineage>
</organism>
<keyword evidence="5" id="KW-1133">Transmembrane helix</keyword>
<dbReference type="SUPFAM" id="SSF51905">
    <property type="entry name" value="FAD/NAD(P)-binding domain"/>
    <property type="match status" value="1"/>
</dbReference>
<evidence type="ECO:0000313" key="8">
    <source>
        <dbReference type="Proteomes" id="UP000317093"/>
    </source>
</evidence>
<proteinExistence type="predicted"/>
<keyword evidence="3" id="KW-0274">FAD</keyword>
<dbReference type="GO" id="GO:0008115">
    <property type="term" value="F:sarcosine oxidase activity"/>
    <property type="evidence" value="ECO:0007669"/>
    <property type="project" value="UniProtKB-EC"/>
</dbReference>
<keyword evidence="8" id="KW-1185">Reference proteome</keyword>
<dbReference type="Proteomes" id="UP000317093">
    <property type="component" value="Chromosome"/>
</dbReference>
<evidence type="ECO:0000256" key="5">
    <source>
        <dbReference type="SAM" id="Phobius"/>
    </source>
</evidence>
<dbReference type="EMBL" id="CP036279">
    <property type="protein sequence ID" value="QDU64803.1"/>
    <property type="molecule type" value="Genomic_DNA"/>
</dbReference>
<dbReference type="SUPFAM" id="SSF54373">
    <property type="entry name" value="FAD-linked reductases, C-terminal domain"/>
    <property type="match status" value="1"/>
</dbReference>
<keyword evidence="2" id="KW-0285">Flavoprotein</keyword>
<evidence type="ECO:0000256" key="1">
    <source>
        <dbReference type="ARBA" id="ARBA00001974"/>
    </source>
</evidence>
<evidence type="ECO:0000259" key="6">
    <source>
        <dbReference type="Pfam" id="PF01266"/>
    </source>
</evidence>
<keyword evidence="4 7" id="KW-0560">Oxidoreductase</keyword>
<dbReference type="PANTHER" id="PTHR10961:SF7">
    <property type="entry name" value="FAD DEPENDENT OXIDOREDUCTASE DOMAIN-CONTAINING PROTEIN"/>
    <property type="match status" value="1"/>
</dbReference>
<dbReference type="Gene3D" id="3.50.50.60">
    <property type="entry name" value="FAD/NAD(P)-binding domain"/>
    <property type="match status" value="1"/>
</dbReference>
<dbReference type="Pfam" id="PF01266">
    <property type="entry name" value="DAO"/>
    <property type="match status" value="1"/>
</dbReference>
<feature type="domain" description="FAD dependent oxidoreductase" evidence="6">
    <location>
        <begin position="13"/>
        <end position="366"/>
    </location>
</feature>
<protein>
    <submittedName>
        <fullName evidence="7">Monomeric sarcosine oxidase</fullName>
        <ecNumber evidence="7">1.5.3.1</ecNumber>
    </submittedName>
</protein>
<dbReference type="GO" id="GO:0050660">
    <property type="term" value="F:flavin adenine dinucleotide binding"/>
    <property type="evidence" value="ECO:0007669"/>
    <property type="project" value="InterPro"/>
</dbReference>
<keyword evidence="5" id="KW-0472">Membrane</keyword>
<feature type="transmembrane region" description="Helical" evidence="5">
    <location>
        <begin position="12"/>
        <end position="29"/>
    </location>
</feature>
<comment type="cofactor">
    <cofactor evidence="1">
        <name>FAD</name>
        <dbReference type="ChEBI" id="CHEBI:57692"/>
    </cofactor>
</comment>
<evidence type="ECO:0000256" key="2">
    <source>
        <dbReference type="ARBA" id="ARBA00022630"/>
    </source>
</evidence>
<dbReference type="InterPro" id="IPR036188">
    <property type="entry name" value="FAD/NAD-bd_sf"/>
</dbReference>
<evidence type="ECO:0000313" key="7">
    <source>
        <dbReference type="EMBL" id="QDU64803.1"/>
    </source>
</evidence>
<sequence>MTRPHDTATFHTLVLGGGILGLAALYHLTRMGHRPVGLVERFTLGHSHGSSHGASRIIRSTYGDVDYVHLMQPAVREEWPRLQRDAGEQLIIPVDSCFYGTDGPAFNGYVDSATAAGADVERLDPDEARKHFPLFRFPGAKTVLRDHTAGMIAASRTMSALARWSQQHGGQVLDQTRVRAIELDRDPIRLVTDRGTLATERLIVAVGAWTGALVPSLAPRLKVHRQTVGYFRLEGPAERMAPEHFPVWFYVQDREDIIYYGLPAFGTGGVKTARHDTMSPESDDPEELDRPIDESVLATTRAFLDEHLSVAVDEVDGAEHCLYTCTANEDFVLGPHPDNPRVVVAAGGSGHAFKFGPLLGRVLAELAVEGRSSVPEFEAMSTRFQPT</sequence>
<dbReference type="RefSeq" id="WP_145263255.1">
    <property type="nucleotide sequence ID" value="NZ_CP036279.1"/>
</dbReference>
<gene>
    <name evidence="7" type="primary">soxA</name>
    <name evidence="7" type="ORF">Pan216_56960</name>
</gene>
<dbReference type="InterPro" id="IPR045170">
    <property type="entry name" value="MTOX"/>
</dbReference>
<evidence type="ECO:0000256" key="3">
    <source>
        <dbReference type="ARBA" id="ARBA00022827"/>
    </source>
</evidence>
<dbReference type="EC" id="1.5.3.1" evidence="7"/>
<accession>A0A518BD29</accession>
<reference evidence="7 8" key="1">
    <citation type="submission" date="2019-02" db="EMBL/GenBank/DDBJ databases">
        <title>Deep-cultivation of Planctomycetes and their phenomic and genomic characterization uncovers novel biology.</title>
        <authorList>
            <person name="Wiegand S."/>
            <person name="Jogler M."/>
            <person name="Boedeker C."/>
            <person name="Pinto D."/>
            <person name="Vollmers J."/>
            <person name="Rivas-Marin E."/>
            <person name="Kohn T."/>
            <person name="Peeters S.H."/>
            <person name="Heuer A."/>
            <person name="Rast P."/>
            <person name="Oberbeckmann S."/>
            <person name="Bunk B."/>
            <person name="Jeske O."/>
            <person name="Meyerdierks A."/>
            <person name="Storesund J.E."/>
            <person name="Kallscheuer N."/>
            <person name="Luecker S."/>
            <person name="Lage O.M."/>
            <person name="Pohl T."/>
            <person name="Merkel B.J."/>
            <person name="Hornburger P."/>
            <person name="Mueller R.-W."/>
            <person name="Bruemmer F."/>
            <person name="Labrenz M."/>
            <person name="Spormann A.M."/>
            <person name="Op den Camp H."/>
            <person name="Overmann J."/>
            <person name="Amann R."/>
            <person name="Jetten M.S.M."/>
            <person name="Mascher T."/>
            <person name="Medema M.H."/>
            <person name="Devos D.P."/>
            <person name="Kaster A.-K."/>
            <person name="Ovreas L."/>
            <person name="Rohde M."/>
            <person name="Galperin M.Y."/>
            <person name="Jogler C."/>
        </authorList>
    </citation>
    <scope>NUCLEOTIDE SEQUENCE [LARGE SCALE GENOMIC DNA]</scope>
    <source>
        <strain evidence="7 8">Pan216</strain>
    </source>
</reference>
<keyword evidence="5" id="KW-0812">Transmembrane</keyword>
<dbReference type="OrthoDB" id="9794226at2"/>